<reference evidence="2 3" key="1">
    <citation type="submission" date="2018-02" db="EMBL/GenBank/DDBJ databases">
        <title>Genome sequencing of Solimonas sp. HR-BB.</title>
        <authorList>
            <person name="Lee Y."/>
            <person name="Jeon C.O."/>
        </authorList>
    </citation>
    <scope>NUCLEOTIDE SEQUENCE [LARGE SCALE GENOMIC DNA]</scope>
    <source>
        <strain evidence="2 3">HR-BB</strain>
    </source>
</reference>
<gene>
    <name evidence="2" type="ORF">C3942_04965</name>
</gene>
<dbReference type="SFLD" id="SFLDG01180">
    <property type="entry name" value="SUF1"/>
    <property type="match status" value="1"/>
</dbReference>
<evidence type="ECO:0000259" key="1">
    <source>
        <dbReference type="PROSITE" id="PS50404"/>
    </source>
</evidence>
<dbReference type="Gene3D" id="1.20.1050.10">
    <property type="match status" value="1"/>
</dbReference>
<dbReference type="CDD" id="cd03080">
    <property type="entry name" value="GST_N_Metaxin_like"/>
    <property type="match status" value="1"/>
</dbReference>
<comment type="caution">
    <text evidence="2">The sequence shown here is derived from an EMBL/GenBank/DDBJ whole genome shotgun (WGS) entry which is preliminary data.</text>
</comment>
<dbReference type="PANTHER" id="PTHR12289:SF41">
    <property type="entry name" value="FAILED AXON CONNECTIONS-RELATED"/>
    <property type="match status" value="1"/>
</dbReference>
<feature type="domain" description="GST N-terminal" evidence="1">
    <location>
        <begin position="8"/>
        <end position="79"/>
    </location>
</feature>
<dbReference type="InterPro" id="IPR040079">
    <property type="entry name" value="Glutathione_S-Trfase"/>
</dbReference>
<dbReference type="OrthoDB" id="9810080at2"/>
<dbReference type="PANTHER" id="PTHR12289">
    <property type="entry name" value="METAXIN RELATED"/>
    <property type="match status" value="1"/>
</dbReference>
<dbReference type="SFLD" id="SFLDS00019">
    <property type="entry name" value="Glutathione_Transferase_(cytos"/>
    <property type="match status" value="1"/>
</dbReference>
<dbReference type="InterPro" id="IPR026928">
    <property type="entry name" value="FAX/IsoI-like"/>
</dbReference>
<dbReference type="SUPFAM" id="SSF47616">
    <property type="entry name" value="GST C-terminal domain-like"/>
    <property type="match status" value="1"/>
</dbReference>
<name>A0A2S5TJ70_9GAMM</name>
<dbReference type="AlphaFoldDB" id="A0A2S5TJ70"/>
<proteinExistence type="predicted"/>
<dbReference type="InterPro" id="IPR033468">
    <property type="entry name" value="Metaxin_GST"/>
</dbReference>
<dbReference type="Pfam" id="PF17171">
    <property type="entry name" value="GST_C_6"/>
    <property type="match status" value="1"/>
</dbReference>
<dbReference type="Pfam" id="PF17172">
    <property type="entry name" value="GST_N_4"/>
    <property type="match status" value="1"/>
</dbReference>
<accession>A0A2S5TJ70</accession>
<dbReference type="Gene3D" id="3.40.30.10">
    <property type="entry name" value="Glutaredoxin"/>
    <property type="match status" value="1"/>
</dbReference>
<dbReference type="RefSeq" id="WP_104229255.1">
    <property type="nucleotide sequence ID" value="NZ_PSNW01000002.1"/>
</dbReference>
<dbReference type="PROSITE" id="PS50404">
    <property type="entry name" value="GST_NTER"/>
    <property type="match status" value="1"/>
</dbReference>
<dbReference type="InterPro" id="IPR004045">
    <property type="entry name" value="Glutathione_S-Trfase_N"/>
</dbReference>
<dbReference type="InterPro" id="IPR012336">
    <property type="entry name" value="Thioredoxin-like_fold"/>
</dbReference>
<evidence type="ECO:0000313" key="3">
    <source>
        <dbReference type="Proteomes" id="UP000238220"/>
    </source>
</evidence>
<dbReference type="CDD" id="cd03193">
    <property type="entry name" value="GST_C_Metaxin"/>
    <property type="match status" value="1"/>
</dbReference>
<protein>
    <recommendedName>
        <fullName evidence="1">GST N-terminal domain-containing protein</fullName>
    </recommendedName>
</protein>
<dbReference type="Proteomes" id="UP000238220">
    <property type="component" value="Unassembled WGS sequence"/>
</dbReference>
<evidence type="ECO:0000313" key="2">
    <source>
        <dbReference type="EMBL" id="PPE75029.1"/>
    </source>
</evidence>
<sequence>MTIELHQFPTGLGMPNISPFCMKLETWLRLAGLPYEIKWQPDPRKAPVGKLPVVVADGETLCDSERIIQRLSQKHGIDLDAGLGPQQRAQAHAMRRMLEENTYWGLVYSRWIDPQGWAQFWPVFFGRIPAPVRALVTRMIRGQIRRDAWGHGMGRHPPADLYARAEADLRALSELLGEQPYFFGAEPTSFDATAYGFLGNICEPAMKTPLNDAARRYPNLVAYCARMRARCFPG</sequence>
<dbReference type="EMBL" id="PSNW01000002">
    <property type="protein sequence ID" value="PPE75029.1"/>
    <property type="molecule type" value="Genomic_DNA"/>
</dbReference>
<dbReference type="SFLD" id="SFLDG01200">
    <property type="entry name" value="SUF1.1"/>
    <property type="match status" value="1"/>
</dbReference>
<organism evidence="2 3">
    <name type="scientific">Solimonas fluminis</name>
    <dbReference type="NCBI Taxonomy" id="2086571"/>
    <lineage>
        <taxon>Bacteria</taxon>
        <taxon>Pseudomonadati</taxon>
        <taxon>Pseudomonadota</taxon>
        <taxon>Gammaproteobacteria</taxon>
        <taxon>Nevskiales</taxon>
        <taxon>Nevskiaceae</taxon>
        <taxon>Solimonas</taxon>
    </lineage>
</organism>
<dbReference type="InterPro" id="IPR036282">
    <property type="entry name" value="Glutathione-S-Trfase_C_sf"/>
</dbReference>
<dbReference type="SUPFAM" id="SSF52833">
    <property type="entry name" value="Thioredoxin-like"/>
    <property type="match status" value="1"/>
</dbReference>
<dbReference type="InterPro" id="IPR036249">
    <property type="entry name" value="Thioredoxin-like_sf"/>
</dbReference>
<keyword evidence="3" id="KW-1185">Reference proteome</keyword>
<dbReference type="InterPro" id="IPR050931">
    <property type="entry name" value="Mito_Protein_Transport_Metaxin"/>
</dbReference>
<dbReference type="GO" id="GO:0005737">
    <property type="term" value="C:cytoplasm"/>
    <property type="evidence" value="ECO:0007669"/>
    <property type="project" value="TreeGrafter"/>
</dbReference>